<evidence type="ECO:0000313" key="2">
    <source>
        <dbReference type="EMBL" id="MFB9832519.1"/>
    </source>
</evidence>
<comment type="caution">
    <text evidence="2">The sequence shown here is derived from an EMBL/GenBank/DDBJ whole genome shotgun (WGS) entry which is preliminary data.</text>
</comment>
<organism evidence="2 3">
    <name type="scientific">Actinoallomurus acaciae</name>
    <dbReference type="NCBI Taxonomy" id="502577"/>
    <lineage>
        <taxon>Bacteria</taxon>
        <taxon>Bacillati</taxon>
        <taxon>Actinomycetota</taxon>
        <taxon>Actinomycetes</taxon>
        <taxon>Streptosporangiales</taxon>
        <taxon>Thermomonosporaceae</taxon>
        <taxon>Actinoallomurus</taxon>
    </lineage>
</organism>
<accession>A0ABV5YEE5</accession>
<dbReference type="RefSeq" id="WP_378198356.1">
    <property type="nucleotide sequence ID" value="NZ_JBHLZP010000051.1"/>
</dbReference>
<sequence>MRRMVLVMDDTRGRSRGRGVTAEPGGTAWPDGPAAPASPPTGRGASKDESVKVTIGTDGLVDTVTINPRALRKGAQALEELTRDAVREAQRDWFGGLATHDPAPASEERLRTRLEEIHAEYSLRMEEINRLMAGLMSGR</sequence>
<proteinExistence type="predicted"/>
<evidence type="ECO:0000313" key="3">
    <source>
        <dbReference type="Proteomes" id="UP001589627"/>
    </source>
</evidence>
<dbReference type="Gene3D" id="3.30.1310.10">
    <property type="entry name" value="Nucleoid-associated protein YbaB-like domain"/>
    <property type="match status" value="1"/>
</dbReference>
<keyword evidence="3" id="KW-1185">Reference proteome</keyword>
<dbReference type="InterPro" id="IPR004401">
    <property type="entry name" value="YbaB/EbfC"/>
</dbReference>
<feature type="region of interest" description="Disordered" evidence="1">
    <location>
        <begin position="1"/>
        <end position="49"/>
    </location>
</feature>
<dbReference type="SUPFAM" id="SSF82607">
    <property type="entry name" value="YbaB-like"/>
    <property type="match status" value="1"/>
</dbReference>
<protein>
    <submittedName>
        <fullName evidence="2">YbaB/EbfC family nucleoid-associated protein</fullName>
    </submittedName>
</protein>
<evidence type="ECO:0000256" key="1">
    <source>
        <dbReference type="SAM" id="MobiDB-lite"/>
    </source>
</evidence>
<dbReference type="Pfam" id="PF02575">
    <property type="entry name" value="YbaB_DNA_bd"/>
    <property type="match status" value="1"/>
</dbReference>
<reference evidence="2 3" key="1">
    <citation type="submission" date="2024-09" db="EMBL/GenBank/DDBJ databases">
        <authorList>
            <person name="Sun Q."/>
            <person name="Mori K."/>
        </authorList>
    </citation>
    <scope>NUCLEOTIDE SEQUENCE [LARGE SCALE GENOMIC DNA]</scope>
    <source>
        <strain evidence="2 3">TBRC 0563</strain>
    </source>
</reference>
<gene>
    <name evidence="2" type="ORF">ACFFNX_10005</name>
</gene>
<name>A0ABV5YEE5_9ACTN</name>
<dbReference type="Proteomes" id="UP001589627">
    <property type="component" value="Unassembled WGS sequence"/>
</dbReference>
<dbReference type="EMBL" id="JBHLZP010000051">
    <property type="protein sequence ID" value="MFB9832519.1"/>
    <property type="molecule type" value="Genomic_DNA"/>
</dbReference>
<dbReference type="InterPro" id="IPR036894">
    <property type="entry name" value="YbaB-like_sf"/>
</dbReference>